<dbReference type="AlphaFoldDB" id="A0A2W5PPL9"/>
<evidence type="ECO:0000313" key="2">
    <source>
        <dbReference type="Proteomes" id="UP000249135"/>
    </source>
</evidence>
<evidence type="ECO:0000313" key="1">
    <source>
        <dbReference type="EMBL" id="PZQ66648.1"/>
    </source>
</evidence>
<protein>
    <submittedName>
        <fullName evidence="1">Uncharacterized protein</fullName>
    </submittedName>
</protein>
<sequence length="106" mass="11863">MVVAADSTEAGDGDSGAWRHVPAAARIGLVNRRSSDPIDPADMSDAELAVAIQRHRRAALRGSGYLDREAQALEEELRHRAGIISEYGAPLRFAEPKPRRRWWQFW</sequence>
<name>A0A2W5PPL9_VARPD</name>
<dbReference type="Proteomes" id="UP000249135">
    <property type="component" value="Unassembled WGS sequence"/>
</dbReference>
<gene>
    <name evidence="1" type="ORF">DI563_22940</name>
</gene>
<comment type="caution">
    <text evidence="1">The sequence shown here is derived from an EMBL/GenBank/DDBJ whole genome shotgun (WGS) entry which is preliminary data.</text>
</comment>
<proteinExistence type="predicted"/>
<organism evidence="1 2">
    <name type="scientific">Variovorax paradoxus</name>
    <dbReference type="NCBI Taxonomy" id="34073"/>
    <lineage>
        <taxon>Bacteria</taxon>
        <taxon>Pseudomonadati</taxon>
        <taxon>Pseudomonadota</taxon>
        <taxon>Betaproteobacteria</taxon>
        <taxon>Burkholderiales</taxon>
        <taxon>Comamonadaceae</taxon>
        <taxon>Variovorax</taxon>
    </lineage>
</organism>
<dbReference type="EMBL" id="QFPP01000400">
    <property type="protein sequence ID" value="PZQ66648.1"/>
    <property type="molecule type" value="Genomic_DNA"/>
</dbReference>
<reference evidence="1 2" key="1">
    <citation type="submission" date="2017-08" db="EMBL/GenBank/DDBJ databases">
        <title>Infants hospitalized years apart are colonized by the same room-sourced microbial strains.</title>
        <authorList>
            <person name="Brooks B."/>
            <person name="Olm M.R."/>
            <person name="Firek B.A."/>
            <person name="Baker R."/>
            <person name="Thomas B.C."/>
            <person name="Morowitz M.J."/>
            <person name="Banfield J.F."/>
        </authorList>
    </citation>
    <scope>NUCLEOTIDE SEQUENCE [LARGE SCALE GENOMIC DNA]</scope>
    <source>
        <strain evidence="1">S2_005_003_R2_41</strain>
    </source>
</reference>
<accession>A0A2W5PPL9</accession>